<accession>A0ABV3R204</accession>
<evidence type="ECO:0000313" key="2">
    <source>
        <dbReference type="EMBL" id="MEW9806823.1"/>
    </source>
</evidence>
<evidence type="ECO:0000313" key="3">
    <source>
        <dbReference type="Proteomes" id="UP001556196"/>
    </source>
</evidence>
<protein>
    <submittedName>
        <fullName evidence="2">NrsF family protein</fullName>
    </submittedName>
</protein>
<keyword evidence="1" id="KW-0812">Transmembrane</keyword>
<feature type="transmembrane region" description="Helical" evidence="1">
    <location>
        <begin position="58"/>
        <end position="78"/>
    </location>
</feature>
<dbReference type="EMBL" id="JBFOCI010000003">
    <property type="protein sequence ID" value="MEW9806823.1"/>
    <property type="molecule type" value="Genomic_DNA"/>
</dbReference>
<evidence type="ECO:0000256" key="1">
    <source>
        <dbReference type="SAM" id="Phobius"/>
    </source>
</evidence>
<name>A0ABV3R204_9HYPH</name>
<proteinExistence type="predicted"/>
<keyword evidence="3" id="KW-1185">Reference proteome</keyword>
<sequence>MDQEHFIRTLSLDDRRPAPMGQAWALALAAAVLVAAGLFATILGPRPDIATAAETWRFLYKFLVTAVLFLTGLWALLALARPGARARLPLLLLAPALLLASVLVELVVAPAGELGSRLVGNNALLCLTFIPLIGAGPLAAFLLALRHGAPDAPARAGAVAGLVAGGLAATLYASHCTDDSPLFVATWYPLAVLLLAAVGALAGRRLARW</sequence>
<feature type="transmembrane region" description="Helical" evidence="1">
    <location>
        <begin position="156"/>
        <end position="173"/>
    </location>
</feature>
<feature type="transmembrane region" description="Helical" evidence="1">
    <location>
        <begin position="185"/>
        <end position="203"/>
    </location>
</feature>
<feature type="transmembrane region" description="Helical" evidence="1">
    <location>
        <begin position="21"/>
        <end position="43"/>
    </location>
</feature>
<dbReference type="RefSeq" id="WP_367723949.1">
    <property type="nucleotide sequence ID" value="NZ_JBFOCH010000042.1"/>
</dbReference>
<keyword evidence="1" id="KW-0472">Membrane</keyword>
<feature type="transmembrane region" description="Helical" evidence="1">
    <location>
        <begin position="122"/>
        <end position="144"/>
    </location>
</feature>
<keyword evidence="1" id="KW-1133">Transmembrane helix</keyword>
<reference evidence="2 3" key="1">
    <citation type="submission" date="2024-06" db="EMBL/GenBank/DDBJ databases">
        <authorList>
            <person name="Tuo L."/>
        </authorList>
    </citation>
    <scope>NUCLEOTIDE SEQUENCE [LARGE SCALE GENOMIC DNA]</scope>
    <source>
        <strain evidence="2 3">ZMM04-5</strain>
    </source>
</reference>
<dbReference type="Pfam" id="PF06532">
    <property type="entry name" value="NrsF"/>
    <property type="match status" value="1"/>
</dbReference>
<comment type="caution">
    <text evidence="2">The sequence shown here is derived from an EMBL/GenBank/DDBJ whole genome shotgun (WGS) entry which is preliminary data.</text>
</comment>
<dbReference type="InterPro" id="IPR009495">
    <property type="entry name" value="NrsF"/>
</dbReference>
<feature type="transmembrane region" description="Helical" evidence="1">
    <location>
        <begin position="90"/>
        <end position="110"/>
    </location>
</feature>
<organism evidence="2 3">
    <name type="scientific">Mesorhizobium marinum</name>
    <dbReference type="NCBI Taxonomy" id="3228790"/>
    <lineage>
        <taxon>Bacteria</taxon>
        <taxon>Pseudomonadati</taxon>
        <taxon>Pseudomonadota</taxon>
        <taxon>Alphaproteobacteria</taxon>
        <taxon>Hyphomicrobiales</taxon>
        <taxon>Phyllobacteriaceae</taxon>
        <taxon>Mesorhizobium</taxon>
    </lineage>
</organism>
<dbReference type="Proteomes" id="UP001556196">
    <property type="component" value="Unassembled WGS sequence"/>
</dbReference>
<gene>
    <name evidence="2" type="ORF">ABUE31_12600</name>
</gene>